<keyword evidence="5" id="KW-0418">Kinase</keyword>
<dbReference type="InterPro" id="IPR051681">
    <property type="entry name" value="Ser/Thr_Kinases-Pseudokinases"/>
</dbReference>
<dbReference type="PROSITE" id="PS00107">
    <property type="entry name" value="PROTEIN_KINASE_ATP"/>
    <property type="match status" value="1"/>
</dbReference>
<evidence type="ECO:0000256" key="7">
    <source>
        <dbReference type="ARBA" id="ARBA00047899"/>
    </source>
</evidence>
<sequence>MLDAESSSLLSPHAHTHARGDRKPLNPLTLLQRQVLRPAEALCAFNVRQYGGGLYGVCRGAMPSPVPVSRLLPKDLFPSVETGACSSPLFTHGSSLHPPVPRPGRCSRPWASVILWEHLRPMGPVGAGGFGSVYQADYMEQSVALKRVHNSTKNQLASRHSFWAELNAAHLRHHNIVRVLAASTCVPSLPWYRGCLGAVLMELCVSDLQQLIYGPDALQESRCVRYAQHVTNGLRFLHAHRVLHLDIKPANLLLSRDDVVKIADFGCSLQLDKGEDTVSASPQLSHVGGTFTHRAPELLRGGPVSSKADVFSFAITLWQLLTREQPYAGDRQYVIYAVVAHELRPNCDTHAVFQGVRAPVYRGLLSRCWSAQPQDRPSCEELLELLPVVPDT</sequence>
<keyword evidence="4 9" id="KW-0547">Nucleotide-binding</keyword>
<dbReference type="Proteomes" id="UP001497482">
    <property type="component" value="Chromosome 12"/>
</dbReference>
<dbReference type="InterPro" id="IPR011009">
    <property type="entry name" value="Kinase-like_dom_sf"/>
</dbReference>
<organism evidence="13 14">
    <name type="scientific">Knipowitschia caucasica</name>
    <name type="common">Caucasian dwarf goby</name>
    <name type="synonym">Pomatoschistus caucasicus</name>
    <dbReference type="NCBI Taxonomy" id="637954"/>
    <lineage>
        <taxon>Eukaryota</taxon>
        <taxon>Metazoa</taxon>
        <taxon>Chordata</taxon>
        <taxon>Craniata</taxon>
        <taxon>Vertebrata</taxon>
        <taxon>Euteleostomi</taxon>
        <taxon>Actinopterygii</taxon>
        <taxon>Neopterygii</taxon>
        <taxon>Teleostei</taxon>
        <taxon>Neoteleostei</taxon>
        <taxon>Acanthomorphata</taxon>
        <taxon>Gobiaria</taxon>
        <taxon>Gobiiformes</taxon>
        <taxon>Gobioidei</taxon>
        <taxon>Gobiidae</taxon>
        <taxon>Gobiinae</taxon>
        <taxon>Knipowitschia</taxon>
    </lineage>
</organism>
<dbReference type="SUPFAM" id="SSF56112">
    <property type="entry name" value="Protein kinase-like (PK-like)"/>
    <property type="match status" value="1"/>
</dbReference>
<dbReference type="PANTHER" id="PTHR44329:SF285">
    <property type="entry name" value="V-MOS MOLONEY MURINE SARCOMA VIRAL ONCO HOMOLOG"/>
    <property type="match status" value="1"/>
</dbReference>
<name>A0AAV2JK69_KNICA</name>
<protein>
    <recommendedName>
        <fullName evidence="1">non-specific serine/threonine protein kinase</fullName>
        <ecNumber evidence="1">2.7.11.1</ecNumber>
    </recommendedName>
</protein>
<dbReference type="FunFam" id="3.30.200.20:FF:000316">
    <property type="entry name" value="Proto-oncogene serine/threonine-protein kinase mos"/>
    <property type="match status" value="1"/>
</dbReference>
<evidence type="ECO:0000256" key="11">
    <source>
        <dbReference type="SAM" id="MobiDB-lite"/>
    </source>
</evidence>
<comment type="catalytic activity">
    <reaction evidence="7">
        <text>L-threonyl-[protein] + ATP = O-phospho-L-threonyl-[protein] + ADP + H(+)</text>
        <dbReference type="Rhea" id="RHEA:46608"/>
        <dbReference type="Rhea" id="RHEA-COMP:11060"/>
        <dbReference type="Rhea" id="RHEA-COMP:11605"/>
        <dbReference type="ChEBI" id="CHEBI:15378"/>
        <dbReference type="ChEBI" id="CHEBI:30013"/>
        <dbReference type="ChEBI" id="CHEBI:30616"/>
        <dbReference type="ChEBI" id="CHEBI:61977"/>
        <dbReference type="ChEBI" id="CHEBI:456216"/>
        <dbReference type="EC" id="2.7.11.1"/>
    </reaction>
</comment>
<evidence type="ECO:0000256" key="9">
    <source>
        <dbReference type="PROSITE-ProRule" id="PRU10141"/>
    </source>
</evidence>
<dbReference type="InterPro" id="IPR000719">
    <property type="entry name" value="Prot_kinase_dom"/>
</dbReference>
<keyword evidence="6 9" id="KW-0067">ATP-binding</keyword>
<dbReference type="InterPro" id="IPR008271">
    <property type="entry name" value="Ser/Thr_kinase_AS"/>
</dbReference>
<proteinExistence type="inferred from homology"/>
<dbReference type="Gene3D" id="1.10.510.10">
    <property type="entry name" value="Transferase(Phosphotransferase) domain 1"/>
    <property type="match status" value="1"/>
</dbReference>
<dbReference type="SMART" id="SM00220">
    <property type="entry name" value="S_TKc"/>
    <property type="match status" value="1"/>
</dbReference>
<feature type="region of interest" description="Disordered" evidence="11">
    <location>
        <begin position="1"/>
        <end position="25"/>
    </location>
</feature>
<dbReference type="Gene3D" id="3.30.200.20">
    <property type="entry name" value="Phosphorylase Kinase, domain 1"/>
    <property type="match status" value="1"/>
</dbReference>
<accession>A0AAV2JK69</accession>
<evidence type="ECO:0000256" key="5">
    <source>
        <dbReference type="ARBA" id="ARBA00022777"/>
    </source>
</evidence>
<evidence type="ECO:0000313" key="14">
    <source>
        <dbReference type="Proteomes" id="UP001497482"/>
    </source>
</evidence>
<evidence type="ECO:0000256" key="4">
    <source>
        <dbReference type="ARBA" id="ARBA00022741"/>
    </source>
</evidence>
<evidence type="ECO:0000256" key="2">
    <source>
        <dbReference type="ARBA" id="ARBA00022527"/>
    </source>
</evidence>
<dbReference type="Pfam" id="PF00069">
    <property type="entry name" value="Pkinase"/>
    <property type="match status" value="1"/>
</dbReference>
<evidence type="ECO:0000256" key="6">
    <source>
        <dbReference type="ARBA" id="ARBA00022840"/>
    </source>
</evidence>
<evidence type="ECO:0000259" key="12">
    <source>
        <dbReference type="PROSITE" id="PS50011"/>
    </source>
</evidence>
<reference evidence="13 14" key="1">
    <citation type="submission" date="2024-04" db="EMBL/GenBank/DDBJ databases">
        <authorList>
            <person name="Waldvogel A.-M."/>
            <person name="Schoenle A."/>
        </authorList>
    </citation>
    <scope>NUCLEOTIDE SEQUENCE [LARGE SCALE GENOMIC DNA]</scope>
</reference>
<dbReference type="EMBL" id="OZ035834">
    <property type="protein sequence ID" value="CAL1576578.1"/>
    <property type="molecule type" value="Genomic_DNA"/>
</dbReference>
<feature type="domain" description="Protein kinase" evidence="12">
    <location>
        <begin position="119"/>
        <end position="389"/>
    </location>
</feature>
<feature type="compositionally biased region" description="Polar residues" evidence="11">
    <location>
        <begin position="1"/>
        <end position="10"/>
    </location>
</feature>
<evidence type="ECO:0000256" key="3">
    <source>
        <dbReference type="ARBA" id="ARBA00022679"/>
    </source>
</evidence>
<dbReference type="PANTHER" id="PTHR44329">
    <property type="entry name" value="SERINE/THREONINE-PROTEIN KINASE TNNI3K-RELATED"/>
    <property type="match status" value="1"/>
</dbReference>
<keyword evidence="2 10" id="KW-0723">Serine/threonine-protein kinase</keyword>
<feature type="binding site" evidence="9">
    <location>
        <position position="146"/>
    </location>
    <ligand>
        <name>ATP</name>
        <dbReference type="ChEBI" id="CHEBI:30616"/>
    </ligand>
</feature>
<keyword evidence="3" id="KW-0808">Transferase</keyword>
<evidence type="ECO:0000256" key="8">
    <source>
        <dbReference type="ARBA" id="ARBA00048679"/>
    </source>
</evidence>
<dbReference type="GO" id="GO:0005524">
    <property type="term" value="F:ATP binding"/>
    <property type="evidence" value="ECO:0007669"/>
    <property type="project" value="UniProtKB-UniRule"/>
</dbReference>
<dbReference type="EC" id="2.7.11.1" evidence="1"/>
<dbReference type="GO" id="GO:0004674">
    <property type="term" value="F:protein serine/threonine kinase activity"/>
    <property type="evidence" value="ECO:0007669"/>
    <property type="project" value="UniProtKB-KW"/>
</dbReference>
<keyword evidence="14" id="KW-1185">Reference proteome</keyword>
<evidence type="ECO:0000256" key="10">
    <source>
        <dbReference type="RuleBase" id="RU000304"/>
    </source>
</evidence>
<dbReference type="AlphaFoldDB" id="A0AAV2JK69"/>
<evidence type="ECO:0000256" key="1">
    <source>
        <dbReference type="ARBA" id="ARBA00012513"/>
    </source>
</evidence>
<dbReference type="PROSITE" id="PS00108">
    <property type="entry name" value="PROTEIN_KINASE_ST"/>
    <property type="match status" value="1"/>
</dbReference>
<dbReference type="PROSITE" id="PS50011">
    <property type="entry name" value="PROTEIN_KINASE_DOM"/>
    <property type="match status" value="1"/>
</dbReference>
<comment type="similarity">
    <text evidence="10">Belongs to the protein kinase superfamily.</text>
</comment>
<comment type="catalytic activity">
    <reaction evidence="8">
        <text>L-seryl-[protein] + ATP = O-phospho-L-seryl-[protein] + ADP + H(+)</text>
        <dbReference type="Rhea" id="RHEA:17989"/>
        <dbReference type="Rhea" id="RHEA-COMP:9863"/>
        <dbReference type="Rhea" id="RHEA-COMP:11604"/>
        <dbReference type="ChEBI" id="CHEBI:15378"/>
        <dbReference type="ChEBI" id="CHEBI:29999"/>
        <dbReference type="ChEBI" id="CHEBI:30616"/>
        <dbReference type="ChEBI" id="CHEBI:83421"/>
        <dbReference type="ChEBI" id="CHEBI:456216"/>
        <dbReference type="EC" id="2.7.11.1"/>
    </reaction>
</comment>
<dbReference type="InterPro" id="IPR017441">
    <property type="entry name" value="Protein_kinase_ATP_BS"/>
</dbReference>
<gene>
    <name evidence="13" type="ORF">KC01_LOCUS8002</name>
</gene>
<evidence type="ECO:0000313" key="13">
    <source>
        <dbReference type="EMBL" id="CAL1576578.1"/>
    </source>
</evidence>